<keyword evidence="11" id="KW-0456">Lyase</keyword>
<dbReference type="Pfam" id="PF04055">
    <property type="entry name" value="Radical_SAM"/>
    <property type="match status" value="1"/>
</dbReference>
<dbReference type="InterPro" id="IPR006638">
    <property type="entry name" value="Elp3/MiaA/NifB-like_rSAM"/>
</dbReference>
<dbReference type="AlphaFoldDB" id="A0A381X0Q4"/>
<dbReference type="SMART" id="SM00729">
    <property type="entry name" value="Elp3"/>
    <property type="match status" value="1"/>
</dbReference>
<proteinExistence type="inferred from homology"/>
<dbReference type="GO" id="GO:0005525">
    <property type="term" value="F:GTP binding"/>
    <property type="evidence" value="ECO:0007669"/>
    <property type="project" value="UniProtKB-KW"/>
</dbReference>
<dbReference type="CDD" id="cd01335">
    <property type="entry name" value="Radical_SAM"/>
    <property type="match status" value="1"/>
</dbReference>
<keyword evidence="5" id="KW-0479">Metal-binding</keyword>
<evidence type="ECO:0000256" key="3">
    <source>
        <dbReference type="ARBA" id="ARBA00022485"/>
    </source>
</evidence>
<dbReference type="InterPro" id="IPR013483">
    <property type="entry name" value="MoaA"/>
</dbReference>
<evidence type="ECO:0000256" key="10">
    <source>
        <dbReference type="ARBA" id="ARBA00023150"/>
    </source>
</evidence>
<name>A0A381X0Q4_9ZZZZ</name>
<evidence type="ECO:0000313" key="14">
    <source>
        <dbReference type="EMBL" id="SVA58366.1"/>
    </source>
</evidence>
<dbReference type="InterPro" id="IPR040064">
    <property type="entry name" value="MoaA-like"/>
</dbReference>
<evidence type="ECO:0000256" key="11">
    <source>
        <dbReference type="ARBA" id="ARBA00023239"/>
    </source>
</evidence>
<evidence type="ECO:0000256" key="1">
    <source>
        <dbReference type="ARBA" id="ARBA00001966"/>
    </source>
</evidence>
<evidence type="ECO:0000256" key="7">
    <source>
        <dbReference type="ARBA" id="ARBA00023004"/>
    </source>
</evidence>
<evidence type="ECO:0000256" key="9">
    <source>
        <dbReference type="ARBA" id="ARBA00023134"/>
    </source>
</evidence>
<keyword evidence="3" id="KW-0004">4Fe-4S</keyword>
<dbReference type="InterPro" id="IPR058240">
    <property type="entry name" value="rSAM_sf"/>
</dbReference>
<accession>A0A381X0Q4</accession>
<dbReference type="PROSITE" id="PS01305">
    <property type="entry name" value="MOAA_NIFB_PQQE"/>
    <property type="match status" value="1"/>
</dbReference>
<keyword evidence="9" id="KW-0342">GTP-binding</keyword>
<dbReference type="NCBIfam" id="TIGR02666">
    <property type="entry name" value="moaA"/>
    <property type="match status" value="1"/>
</dbReference>
<dbReference type="EMBL" id="UINC01013524">
    <property type="protein sequence ID" value="SVA58366.1"/>
    <property type="molecule type" value="Genomic_DNA"/>
</dbReference>
<evidence type="ECO:0000256" key="12">
    <source>
        <dbReference type="ARBA" id="ARBA00048697"/>
    </source>
</evidence>
<dbReference type="PROSITE" id="PS51918">
    <property type="entry name" value="RADICAL_SAM"/>
    <property type="match status" value="1"/>
</dbReference>
<dbReference type="SUPFAM" id="SSF102114">
    <property type="entry name" value="Radical SAM enzymes"/>
    <property type="match status" value="1"/>
</dbReference>
<dbReference type="CDD" id="cd21117">
    <property type="entry name" value="Twitch_MoaA"/>
    <property type="match status" value="1"/>
</dbReference>
<feature type="non-terminal residue" evidence="14">
    <location>
        <position position="1"/>
    </location>
</feature>
<dbReference type="HAMAP" id="MF_01225_B">
    <property type="entry name" value="MoaA_B"/>
    <property type="match status" value="1"/>
</dbReference>
<keyword evidence="4" id="KW-0949">S-adenosyl-L-methionine</keyword>
<dbReference type="SFLD" id="SFLDG01383">
    <property type="entry name" value="cyclic_pyranopterin_phosphate"/>
    <property type="match status" value="1"/>
</dbReference>
<evidence type="ECO:0000256" key="2">
    <source>
        <dbReference type="ARBA" id="ARBA00012167"/>
    </source>
</evidence>
<dbReference type="SFLD" id="SFLDG01067">
    <property type="entry name" value="SPASM/twitch_domain_containing"/>
    <property type="match status" value="1"/>
</dbReference>
<feature type="domain" description="Radical SAM core" evidence="13">
    <location>
        <begin position="6"/>
        <end position="226"/>
    </location>
</feature>
<evidence type="ECO:0000256" key="8">
    <source>
        <dbReference type="ARBA" id="ARBA00023014"/>
    </source>
</evidence>
<sequence length="335" mass="38057">VPILDKFRRPLRDLRVSVTDRCNFRCPYCMPAEIYGERYQFLPRNDLLTFEEITRIVNITVGMGVKKVRITGGEPLVRQDVEKLVSMISRINGVEDLAMTTNAYLLSGMAQTLKDAGLHRITVSMDSVDDDVFQRMNGRGFGTAKVMNGIDSAKRAGFNPIKINAVVQKGINDHTLVDLAKWCRDNGHIPRFIEYMDVGTLNEWKLDEVLPASEIVRIIGEKLPVEKLDPAYVGEVAKRYRYLDDKGEFGIISSVTEPFCGDCTRLRLSPEGRIVTCLFAETGIDLREPMRNGATDEQVLDIIQGTWRVREDRYSEERTTMNEGRRKVEMYHIGG</sequence>
<dbReference type="GO" id="GO:0061799">
    <property type="term" value="F:cyclic pyranopterin monophosphate synthase activity"/>
    <property type="evidence" value="ECO:0007669"/>
    <property type="project" value="TreeGrafter"/>
</dbReference>
<dbReference type="InterPro" id="IPR013785">
    <property type="entry name" value="Aldolase_TIM"/>
</dbReference>
<dbReference type="Pfam" id="PF06463">
    <property type="entry name" value="Mob_synth_C"/>
    <property type="match status" value="1"/>
</dbReference>
<dbReference type="GO" id="GO:0051539">
    <property type="term" value="F:4 iron, 4 sulfur cluster binding"/>
    <property type="evidence" value="ECO:0007669"/>
    <property type="project" value="UniProtKB-KW"/>
</dbReference>
<gene>
    <name evidence="14" type="ORF">METZ01_LOCUS111220</name>
</gene>
<keyword evidence="8" id="KW-0411">Iron-sulfur</keyword>
<dbReference type="SFLD" id="SFLDS00029">
    <property type="entry name" value="Radical_SAM"/>
    <property type="match status" value="1"/>
</dbReference>
<evidence type="ECO:0000256" key="5">
    <source>
        <dbReference type="ARBA" id="ARBA00022723"/>
    </source>
</evidence>
<dbReference type="EC" id="4.1.99.22" evidence="2"/>
<organism evidence="14">
    <name type="scientific">marine metagenome</name>
    <dbReference type="NCBI Taxonomy" id="408172"/>
    <lineage>
        <taxon>unclassified sequences</taxon>
        <taxon>metagenomes</taxon>
        <taxon>ecological metagenomes</taxon>
    </lineage>
</organism>
<dbReference type="SFLD" id="SFLDG01386">
    <property type="entry name" value="main_SPASM_domain-containing"/>
    <property type="match status" value="1"/>
</dbReference>
<protein>
    <recommendedName>
        <fullName evidence="2">GTP 3',8-cyclase</fullName>
        <ecNumber evidence="2">4.1.99.22</ecNumber>
    </recommendedName>
</protein>
<evidence type="ECO:0000256" key="6">
    <source>
        <dbReference type="ARBA" id="ARBA00022741"/>
    </source>
</evidence>
<keyword evidence="7" id="KW-0408">Iron</keyword>
<reference evidence="14" key="1">
    <citation type="submission" date="2018-05" db="EMBL/GenBank/DDBJ databases">
        <authorList>
            <person name="Lanie J.A."/>
            <person name="Ng W.-L."/>
            <person name="Kazmierczak K.M."/>
            <person name="Andrzejewski T.M."/>
            <person name="Davidsen T.M."/>
            <person name="Wayne K.J."/>
            <person name="Tettelin H."/>
            <person name="Glass J.I."/>
            <person name="Rusch D."/>
            <person name="Podicherti R."/>
            <person name="Tsui H.-C.T."/>
            <person name="Winkler M.E."/>
        </authorList>
    </citation>
    <scope>NUCLEOTIDE SEQUENCE</scope>
</reference>
<evidence type="ECO:0000259" key="13">
    <source>
        <dbReference type="PROSITE" id="PS51918"/>
    </source>
</evidence>
<evidence type="ECO:0000256" key="4">
    <source>
        <dbReference type="ARBA" id="ARBA00022691"/>
    </source>
</evidence>
<dbReference type="GO" id="GO:0006777">
    <property type="term" value="P:Mo-molybdopterin cofactor biosynthetic process"/>
    <property type="evidence" value="ECO:0007669"/>
    <property type="project" value="UniProtKB-KW"/>
</dbReference>
<dbReference type="InterPro" id="IPR050105">
    <property type="entry name" value="MoCo_biosynth_MoaA/MoaC"/>
</dbReference>
<dbReference type="InterPro" id="IPR000385">
    <property type="entry name" value="MoaA_NifB_PqqE_Fe-S-bd_CS"/>
</dbReference>
<keyword evidence="10" id="KW-0501">Molybdenum cofactor biosynthesis</keyword>
<keyword evidence="6" id="KW-0547">Nucleotide-binding</keyword>
<dbReference type="GO" id="GO:0046872">
    <property type="term" value="F:metal ion binding"/>
    <property type="evidence" value="ECO:0007669"/>
    <property type="project" value="UniProtKB-KW"/>
</dbReference>
<dbReference type="GO" id="GO:0061798">
    <property type="term" value="F:GTP 3',8'-cyclase activity"/>
    <property type="evidence" value="ECO:0007669"/>
    <property type="project" value="UniProtKB-EC"/>
</dbReference>
<dbReference type="Gene3D" id="3.20.20.70">
    <property type="entry name" value="Aldolase class I"/>
    <property type="match status" value="1"/>
</dbReference>
<comment type="cofactor">
    <cofactor evidence="1">
        <name>[4Fe-4S] cluster</name>
        <dbReference type="ChEBI" id="CHEBI:49883"/>
    </cofactor>
</comment>
<comment type="catalytic activity">
    <reaction evidence="12">
        <text>GTP + AH2 + S-adenosyl-L-methionine = (8S)-3',8-cyclo-7,8-dihydroguanosine 5'-triphosphate + 5'-deoxyadenosine + L-methionine + A + H(+)</text>
        <dbReference type="Rhea" id="RHEA:49576"/>
        <dbReference type="ChEBI" id="CHEBI:13193"/>
        <dbReference type="ChEBI" id="CHEBI:15378"/>
        <dbReference type="ChEBI" id="CHEBI:17319"/>
        <dbReference type="ChEBI" id="CHEBI:17499"/>
        <dbReference type="ChEBI" id="CHEBI:37565"/>
        <dbReference type="ChEBI" id="CHEBI:57844"/>
        <dbReference type="ChEBI" id="CHEBI:59789"/>
        <dbReference type="ChEBI" id="CHEBI:131766"/>
        <dbReference type="EC" id="4.1.99.22"/>
    </reaction>
</comment>
<dbReference type="PANTHER" id="PTHR22960">
    <property type="entry name" value="MOLYBDOPTERIN COFACTOR SYNTHESIS PROTEIN A"/>
    <property type="match status" value="1"/>
</dbReference>
<dbReference type="PANTHER" id="PTHR22960:SF0">
    <property type="entry name" value="MOLYBDENUM COFACTOR BIOSYNTHESIS PROTEIN 1"/>
    <property type="match status" value="1"/>
</dbReference>
<dbReference type="InterPro" id="IPR007197">
    <property type="entry name" value="rSAM"/>
</dbReference>
<dbReference type="UniPathway" id="UPA00344"/>
<dbReference type="InterPro" id="IPR010505">
    <property type="entry name" value="MoaA_twitch"/>
</dbReference>